<dbReference type="AlphaFoldDB" id="A0A9N9TY84"/>
<dbReference type="InterPro" id="IPR019734">
    <property type="entry name" value="TPR_rpt"/>
</dbReference>
<dbReference type="PANTHER" id="PTHR46423">
    <property type="entry name" value="RNA POLYMERASE II-ASSOCIATED PROTEIN 3"/>
    <property type="match status" value="1"/>
</dbReference>
<evidence type="ECO:0000256" key="2">
    <source>
        <dbReference type="ARBA" id="ARBA00022803"/>
    </source>
</evidence>
<keyword evidence="2 5" id="KW-0802">TPR repeat</keyword>
<accession>A0A9N9TY84</accession>
<feature type="repeat" description="TPR" evidence="5">
    <location>
        <begin position="183"/>
        <end position="216"/>
    </location>
</feature>
<dbReference type="OrthoDB" id="2942533at2759"/>
<proteinExistence type="inferred from homology"/>
<dbReference type="GO" id="GO:0101031">
    <property type="term" value="C:protein folding chaperone complex"/>
    <property type="evidence" value="ECO:0007669"/>
    <property type="project" value="TreeGrafter"/>
</dbReference>
<dbReference type="SMART" id="SM00028">
    <property type="entry name" value="TPR"/>
    <property type="match status" value="3"/>
</dbReference>
<evidence type="ECO:0000259" key="7">
    <source>
        <dbReference type="Pfam" id="PF13877"/>
    </source>
</evidence>
<dbReference type="PROSITE" id="PS50005">
    <property type="entry name" value="TPR"/>
    <property type="match status" value="1"/>
</dbReference>
<sequence>MTDPILLQKALRENTNDIFEFSKDLKKWGEEMKRKEESFKKDMQDTFDQKKGPKGHKKRKSSRSDKGKSPATKIGGTDYAAWDKFDVDAELNKLEGDGDDSDLTDECNEEKYDEAIIEKEKGNKFVKSQEWARAAECYTKAIGHYSYDPIFYANRALCYLKLEKYEEAENDCNLSIKLDDTYVKAYQRRAAARMKLNKLEHAEVDLQKVLIIEPNNKESKSELLKLSVTLNRERDKDKQRAVSKFTASRNKLHSNNFSNFSKDDLVQKQIKVSDKQIDNSKSVPQWLKSDDLIEVMPIKKPPHMRSKEPLKRIKITEIDGFETNEKPVKKHVVEKREETIEIKENSEQLIKEIPQQPMKENSLESNKPISAFKKQKCNKTVPEEPVSSTSLPQPGSDLSCLRTEALKVLERIDSSTTPKDIKNTVNDNKKLTETIDSEVKMVYPNNSVQFQTCWKNLSSNSERYKYFKMIKPQDLPKLFLHSMDSNIFSGILELLVNDFIANRDEVYEVLAHLTQVKRFGAIVMFMSGDDKSNLWKLLDYIKETNEKEKEDVDRLIEKFEL</sequence>
<feature type="region of interest" description="Disordered" evidence="6">
    <location>
        <begin position="33"/>
        <end position="74"/>
    </location>
</feature>
<feature type="compositionally biased region" description="Basic and acidic residues" evidence="6">
    <location>
        <begin position="33"/>
        <end position="51"/>
    </location>
</feature>
<feature type="compositionally biased region" description="Basic residues" evidence="6">
    <location>
        <begin position="52"/>
        <end position="61"/>
    </location>
</feature>
<evidence type="ECO:0000256" key="6">
    <source>
        <dbReference type="SAM" id="MobiDB-lite"/>
    </source>
</evidence>
<comment type="similarity">
    <text evidence="3">Belongs to the RPAP3 family.</text>
</comment>
<keyword evidence="9" id="KW-1185">Reference proteome</keyword>
<evidence type="ECO:0000313" key="8">
    <source>
        <dbReference type="EMBL" id="CAG9862975.1"/>
    </source>
</evidence>
<keyword evidence="1" id="KW-0677">Repeat</keyword>
<dbReference type="InterPro" id="IPR025986">
    <property type="entry name" value="RPAP3-like_C"/>
</dbReference>
<feature type="domain" description="RNA-polymerase II-associated protein 3-like C-terminal" evidence="7">
    <location>
        <begin position="444"/>
        <end position="531"/>
    </location>
</feature>
<dbReference type="PANTHER" id="PTHR46423:SF1">
    <property type="entry name" value="RNA POLYMERASE II-ASSOCIATED PROTEIN 3"/>
    <property type="match status" value="1"/>
</dbReference>
<dbReference type="InterPro" id="IPR051966">
    <property type="entry name" value="RPAP3"/>
</dbReference>
<dbReference type="Gene3D" id="1.25.40.10">
    <property type="entry name" value="Tetratricopeptide repeat domain"/>
    <property type="match status" value="1"/>
</dbReference>
<dbReference type="Proteomes" id="UP001153712">
    <property type="component" value="Chromosome 6"/>
</dbReference>
<evidence type="ECO:0000256" key="1">
    <source>
        <dbReference type="ARBA" id="ARBA00022737"/>
    </source>
</evidence>
<evidence type="ECO:0000256" key="5">
    <source>
        <dbReference type="PROSITE-ProRule" id="PRU00339"/>
    </source>
</evidence>
<evidence type="ECO:0000256" key="3">
    <source>
        <dbReference type="ARBA" id="ARBA00038275"/>
    </source>
</evidence>
<dbReference type="SUPFAM" id="SSF48452">
    <property type="entry name" value="TPR-like"/>
    <property type="match status" value="1"/>
</dbReference>
<reference evidence="8" key="1">
    <citation type="submission" date="2022-01" db="EMBL/GenBank/DDBJ databases">
        <authorList>
            <person name="King R."/>
        </authorList>
    </citation>
    <scope>NUCLEOTIDE SEQUENCE</scope>
</reference>
<protein>
    <recommendedName>
        <fullName evidence="4">RNA polymerase II-associated protein 3</fullName>
    </recommendedName>
</protein>
<evidence type="ECO:0000313" key="9">
    <source>
        <dbReference type="Proteomes" id="UP001153712"/>
    </source>
</evidence>
<dbReference type="InterPro" id="IPR011990">
    <property type="entry name" value="TPR-like_helical_dom_sf"/>
</dbReference>
<feature type="region of interest" description="Disordered" evidence="6">
    <location>
        <begin position="374"/>
        <end position="395"/>
    </location>
</feature>
<gene>
    <name evidence="8" type="ORF">PHYEVI_LOCUS9276</name>
</gene>
<dbReference type="EMBL" id="OU900099">
    <property type="protein sequence ID" value="CAG9862975.1"/>
    <property type="molecule type" value="Genomic_DNA"/>
</dbReference>
<name>A0A9N9TY84_PHYSR</name>
<evidence type="ECO:0000256" key="4">
    <source>
        <dbReference type="ARBA" id="ARBA00040133"/>
    </source>
</evidence>
<organism evidence="8 9">
    <name type="scientific">Phyllotreta striolata</name>
    <name type="common">Striped flea beetle</name>
    <name type="synonym">Crioceris striolata</name>
    <dbReference type="NCBI Taxonomy" id="444603"/>
    <lineage>
        <taxon>Eukaryota</taxon>
        <taxon>Metazoa</taxon>
        <taxon>Ecdysozoa</taxon>
        <taxon>Arthropoda</taxon>
        <taxon>Hexapoda</taxon>
        <taxon>Insecta</taxon>
        <taxon>Pterygota</taxon>
        <taxon>Neoptera</taxon>
        <taxon>Endopterygota</taxon>
        <taxon>Coleoptera</taxon>
        <taxon>Polyphaga</taxon>
        <taxon>Cucujiformia</taxon>
        <taxon>Chrysomeloidea</taxon>
        <taxon>Chrysomelidae</taxon>
        <taxon>Galerucinae</taxon>
        <taxon>Alticini</taxon>
        <taxon>Phyllotreta</taxon>
    </lineage>
</organism>
<dbReference type="Pfam" id="PF13877">
    <property type="entry name" value="RPAP3_C"/>
    <property type="match status" value="1"/>
</dbReference>